<dbReference type="InterPro" id="IPR024163">
    <property type="entry name" value="Aerotolerance_reg_N"/>
</dbReference>
<evidence type="ECO:0000259" key="2">
    <source>
        <dbReference type="Pfam" id="PF07584"/>
    </source>
</evidence>
<feature type="transmembrane region" description="Helical" evidence="1">
    <location>
        <begin position="6"/>
        <end position="27"/>
    </location>
</feature>
<dbReference type="PANTHER" id="PTHR37464:SF1">
    <property type="entry name" value="BLL2463 PROTEIN"/>
    <property type="match status" value="1"/>
</dbReference>
<feature type="transmembrane region" description="Helical" evidence="1">
    <location>
        <begin position="574"/>
        <end position="595"/>
    </location>
</feature>
<feature type="transmembrane region" description="Helical" evidence="1">
    <location>
        <begin position="62"/>
        <end position="80"/>
    </location>
</feature>
<evidence type="ECO:0000313" key="4">
    <source>
        <dbReference type="Proteomes" id="UP000252355"/>
    </source>
</evidence>
<feature type="domain" description="Aerotolerance regulator N-terminal" evidence="2">
    <location>
        <begin position="3"/>
        <end position="81"/>
    </location>
</feature>
<evidence type="ECO:0000256" key="1">
    <source>
        <dbReference type="SAM" id="Phobius"/>
    </source>
</evidence>
<dbReference type="AlphaFoldDB" id="A0A367ZR65"/>
<name>A0A367ZR65_9BACT</name>
<keyword evidence="1" id="KW-0812">Transmembrane</keyword>
<gene>
    <name evidence="3" type="ORF">OZSIB_3421</name>
</gene>
<proteinExistence type="predicted"/>
<keyword evidence="1" id="KW-0472">Membrane</keyword>
<keyword evidence="1" id="KW-1133">Transmembrane helix</keyword>
<dbReference type="PANTHER" id="PTHR37464">
    <property type="entry name" value="BLL2463 PROTEIN"/>
    <property type="match status" value="1"/>
</dbReference>
<dbReference type="EMBL" id="QOQW01000007">
    <property type="protein sequence ID" value="RCK80239.1"/>
    <property type="molecule type" value="Genomic_DNA"/>
</dbReference>
<protein>
    <recommendedName>
        <fullName evidence="2">Aerotolerance regulator N-terminal domain-containing protein</fullName>
    </recommendedName>
</protein>
<comment type="caution">
    <text evidence="3">The sequence shown here is derived from an EMBL/GenBank/DDBJ whole genome shotgun (WGS) entry which is preliminary data.</text>
</comment>
<organism evidence="3 4">
    <name type="scientific">Candidatus Ozemobacter sibiricus</name>
    <dbReference type="NCBI Taxonomy" id="2268124"/>
    <lineage>
        <taxon>Bacteria</taxon>
        <taxon>Candidatus Ozemobacteria</taxon>
        <taxon>Candidatus Ozemobacterales</taxon>
        <taxon>Candidatus Ozemobacteraceae</taxon>
        <taxon>Candidatus Ozemobacter</taxon>
    </lineage>
</organism>
<evidence type="ECO:0000313" key="3">
    <source>
        <dbReference type="EMBL" id="RCK80239.1"/>
    </source>
</evidence>
<accession>A0A367ZR65</accession>
<reference evidence="3 4" key="1">
    <citation type="submission" date="2018-05" db="EMBL/GenBank/DDBJ databases">
        <title>A metagenomic window into the 2 km-deep terrestrial subsurface aquifer revealed taxonomically and functionally diverse microbial community comprising novel uncultured bacterial lineages.</title>
        <authorList>
            <person name="Kadnikov V.V."/>
            <person name="Mardanov A.V."/>
            <person name="Beletsky A.V."/>
            <person name="Banks D."/>
            <person name="Pimenov N.V."/>
            <person name="Frank Y.A."/>
            <person name="Karnachuk O.V."/>
            <person name="Ravin N.V."/>
        </authorList>
    </citation>
    <scope>NUCLEOTIDE SEQUENCE [LARGE SCALE GENOMIC DNA]</scope>
    <source>
        <strain evidence="3">BY5</strain>
    </source>
</reference>
<sequence>MAMTLTFAEALWGGAAIIAVLVGVYLFRTRSQPRVVGSLLLWVEHHRPAEGGQWLQRPQMPLLLALEILIVLLVALAAASPRGIAPGQGLPLVVVLDDSYSMRAGGADSPREQAIRAIEQEVAAQAGYQVRLLLAGQRPEFLGETCRAVAQLRQLWPLWTCCSPQGDLDLAIALARETRDHRTRLLVVTDRAPADPPTDGRVQWWAFGRPRANLAFINGGRTMFGVKDRGFFEVANLSSQPVRVEGTIDNGRERRFMLEIAATETRREVFDLELPSASVRIRLPGDDLPNDDELILLPPPQRPVRTAVLLEPGPLRELTERALAATGLASLATAAAPAVASGLATTAAGLSTAADLVVRAAAEAPPSPGQWVWEFLPASGTEAFLGPFALDRANPLVEGLALDGVVWASPATGSVPGIPVILLANTPLVTEERLAQGARRFRMRYDPIRSTLHQTPNWPILFWNLVRWRQSFLPGPAHPNLRLGMEVRLQVPAGRGAVQVTAPDGQTISLPAVGEAVVFQPAAPGLYAVRCGGESFAFAVNCLARQESDLRQSASGRWGDWTRSEAFRQESLDLGWAFLLPAALLLGVHLFLISVGGGGGRRP</sequence>
<dbReference type="Proteomes" id="UP000252355">
    <property type="component" value="Unassembled WGS sequence"/>
</dbReference>
<dbReference type="Pfam" id="PF07584">
    <property type="entry name" value="BatA"/>
    <property type="match status" value="1"/>
</dbReference>